<dbReference type="OrthoDB" id="9805475at2"/>
<feature type="transmembrane region" description="Helical" evidence="7">
    <location>
        <begin position="75"/>
        <end position="93"/>
    </location>
</feature>
<gene>
    <name evidence="7" type="primary">mraY</name>
    <name evidence="10" type="ORF">AWM75_06545</name>
</gene>
<feature type="transmembrane region" description="Helical" evidence="7">
    <location>
        <begin position="295"/>
        <end position="315"/>
    </location>
</feature>
<dbReference type="GO" id="GO:0046872">
    <property type="term" value="F:metal ion binding"/>
    <property type="evidence" value="ECO:0007669"/>
    <property type="project" value="UniProtKB-KW"/>
</dbReference>
<keyword evidence="7" id="KW-0133">Cell shape</keyword>
<dbReference type="GO" id="GO:0005886">
    <property type="term" value="C:plasma membrane"/>
    <property type="evidence" value="ECO:0007669"/>
    <property type="project" value="UniProtKB-SubCell"/>
</dbReference>
<reference evidence="10 11" key="1">
    <citation type="journal article" date="2016" name="Genome Announc.">
        <title>Complete Genome Sequences of Aerococcus christensenii CCUG 28831T, Aerococcus sanguinicola CCUG 43001T, Aerococcus urinae CCUG 36881T, Aerococcus urinaeequi CCUG 28094T, Aerococcus urinaehominis CCUG 42038 BT, and Aerococcus viridans CCUG 4311T.</title>
        <authorList>
            <person name="Carkaci D."/>
            <person name="Dargis R."/>
            <person name="Nielsen X.C."/>
            <person name="Skovgaard O."/>
            <person name="Fuursted K."/>
            <person name="Christensen J.J."/>
        </authorList>
    </citation>
    <scope>NUCLEOTIDE SEQUENCE [LARGE SCALE GENOMIC DNA]</scope>
    <source>
        <strain evidence="10 11">CCUG42038B</strain>
    </source>
</reference>
<keyword evidence="7" id="KW-0131">Cell cycle</keyword>
<evidence type="ECO:0000256" key="8">
    <source>
        <dbReference type="NCBIfam" id="TIGR00445"/>
    </source>
</evidence>
<feature type="transmembrane region" description="Helical" evidence="7">
    <location>
        <begin position="249"/>
        <end position="270"/>
    </location>
</feature>
<dbReference type="CDD" id="cd06852">
    <property type="entry name" value="GT_MraY"/>
    <property type="match status" value="1"/>
</dbReference>
<comment type="subcellular location">
    <subcellularLocation>
        <location evidence="7">Cell membrane</location>
        <topology evidence="7">Multi-pass membrane protein</topology>
    </subcellularLocation>
    <subcellularLocation>
        <location evidence="1">Membrane</location>
        <topology evidence="1">Multi-pass membrane protein</topology>
    </subcellularLocation>
</comment>
<evidence type="ECO:0000256" key="3">
    <source>
        <dbReference type="ARBA" id="ARBA00022679"/>
    </source>
</evidence>
<dbReference type="Pfam" id="PF10555">
    <property type="entry name" value="MraY_sig1"/>
    <property type="match status" value="1"/>
</dbReference>
<reference evidence="11" key="2">
    <citation type="submission" date="2016-01" db="EMBL/GenBank/DDBJ databases">
        <title>Six Aerococcus type strain genome sequencing and assembly using PacBio and Illumina Hiseq.</title>
        <authorList>
            <person name="Carkaci D."/>
            <person name="Dargis R."/>
            <person name="Nielsen X.C."/>
            <person name="Skovgaard O."/>
            <person name="Fuursted K."/>
            <person name="Christensen J.J."/>
        </authorList>
    </citation>
    <scope>NUCLEOTIDE SEQUENCE [LARGE SCALE GENOMIC DNA]</scope>
    <source>
        <strain evidence="11">CCUG42038B</strain>
    </source>
</reference>
<evidence type="ECO:0000256" key="4">
    <source>
        <dbReference type="ARBA" id="ARBA00022692"/>
    </source>
</evidence>
<comment type="catalytic activity">
    <reaction evidence="7">
        <text>UDP-N-acetyl-alpha-D-muramoyl-L-alanyl-gamma-D-glutamyl-L-lysyl-D-alanyl-D-alanine + di-trans,octa-cis-undecaprenyl phosphate = Mur2Ac(oyl-L-Ala-gamma-D-Glu-L-Lys-D-Ala-D-Ala)-di-trans,octa-cis-undecaprenyl diphosphate + UMP</text>
        <dbReference type="Rhea" id="RHEA:21920"/>
        <dbReference type="ChEBI" id="CHEBI:57865"/>
        <dbReference type="ChEBI" id="CHEBI:60032"/>
        <dbReference type="ChEBI" id="CHEBI:60392"/>
        <dbReference type="ChEBI" id="CHEBI:70758"/>
        <dbReference type="EC" id="2.7.8.13"/>
    </reaction>
</comment>
<feature type="transmembrane region" description="Helical" evidence="7">
    <location>
        <begin position="170"/>
        <end position="191"/>
    </location>
</feature>
<dbReference type="InterPro" id="IPR018480">
    <property type="entry name" value="PNAcMuramoyl-5peptid_Trfase_CS"/>
</dbReference>
<dbReference type="GO" id="GO:0008360">
    <property type="term" value="P:regulation of cell shape"/>
    <property type="evidence" value="ECO:0007669"/>
    <property type="project" value="UniProtKB-KW"/>
</dbReference>
<dbReference type="GO" id="GO:0009252">
    <property type="term" value="P:peptidoglycan biosynthetic process"/>
    <property type="evidence" value="ECO:0007669"/>
    <property type="project" value="UniProtKB-UniRule"/>
</dbReference>
<comment type="similarity">
    <text evidence="2 7">Belongs to the glycosyltransferase 4 family. MraY subfamily.</text>
</comment>
<keyword evidence="11" id="KW-1185">Reference proteome</keyword>
<feature type="transmembrane region" description="Helical" evidence="7">
    <location>
        <begin position="197"/>
        <end position="215"/>
    </location>
</feature>
<feature type="binding site" evidence="9">
    <location>
        <position position="226"/>
    </location>
    <ligand>
        <name>Mg(2+)</name>
        <dbReference type="ChEBI" id="CHEBI:18420"/>
    </ligand>
</feature>
<comment type="function">
    <text evidence="7">Catalyzes the initial step of the lipid cycle reactions in the biosynthesis of the cell wall peptidoglycan: transfers peptidoglycan precursor phospho-MurNAc-pentapeptide from UDP-MurNAc-pentapeptide onto the lipid carrier undecaprenyl phosphate, yielding undecaprenyl-pyrophosphoryl-MurNAc-pentapeptide, known as lipid I.</text>
</comment>
<keyword evidence="7" id="KW-0573">Peptidoglycan synthesis</keyword>
<dbReference type="NCBIfam" id="TIGR00445">
    <property type="entry name" value="mraY"/>
    <property type="match status" value="1"/>
</dbReference>
<comment type="cofactor">
    <cofactor evidence="7 9">
        <name>Mg(2+)</name>
        <dbReference type="ChEBI" id="CHEBI:18420"/>
    </cofactor>
</comment>
<proteinExistence type="inferred from homology"/>
<dbReference type="PROSITE" id="PS01348">
    <property type="entry name" value="MRAY_2"/>
    <property type="match status" value="1"/>
</dbReference>
<keyword evidence="7" id="KW-1003">Cell membrane</keyword>
<feature type="binding site" evidence="9">
    <location>
        <position position="166"/>
    </location>
    <ligand>
        <name>Mg(2+)</name>
        <dbReference type="ChEBI" id="CHEBI:18420"/>
    </ligand>
</feature>
<dbReference type="InterPro" id="IPR000715">
    <property type="entry name" value="Glycosyl_transferase_4"/>
</dbReference>
<keyword evidence="6 7" id="KW-0472">Membrane</keyword>
<dbReference type="KEGG" id="auh:AWM75_06545"/>
<feature type="transmembrane region" description="Helical" evidence="7">
    <location>
        <begin position="138"/>
        <end position="158"/>
    </location>
</feature>
<dbReference type="EC" id="2.7.8.13" evidence="7 8"/>
<dbReference type="PANTHER" id="PTHR22926:SF5">
    <property type="entry name" value="PHOSPHO-N-ACETYLMURAMOYL-PENTAPEPTIDE-TRANSFERASE HOMOLOG"/>
    <property type="match status" value="1"/>
</dbReference>
<evidence type="ECO:0000313" key="10">
    <source>
        <dbReference type="EMBL" id="AMB99659.1"/>
    </source>
</evidence>
<dbReference type="Proteomes" id="UP000062260">
    <property type="component" value="Chromosome"/>
</dbReference>
<dbReference type="InterPro" id="IPR003524">
    <property type="entry name" value="PNAcMuramoyl-5peptid_Trfase"/>
</dbReference>
<evidence type="ECO:0000256" key="9">
    <source>
        <dbReference type="PIRSR" id="PIRSR600715-1"/>
    </source>
</evidence>
<keyword evidence="5 7" id="KW-1133">Transmembrane helix</keyword>
<evidence type="ECO:0000256" key="6">
    <source>
        <dbReference type="ARBA" id="ARBA00023136"/>
    </source>
</evidence>
<dbReference type="AlphaFoldDB" id="A0A0X8FLT0"/>
<dbReference type="GO" id="GO:0051301">
    <property type="term" value="P:cell division"/>
    <property type="evidence" value="ECO:0007669"/>
    <property type="project" value="UniProtKB-KW"/>
</dbReference>
<dbReference type="UniPathway" id="UPA00219"/>
<keyword evidence="7" id="KW-0132">Cell division</keyword>
<accession>A0A0X8FLT0</accession>
<protein>
    <recommendedName>
        <fullName evidence="7 8">Phospho-N-acetylmuramoyl-pentapeptide-transferase</fullName>
        <ecNumber evidence="7 8">2.7.8.13</ecNumber>
    </recommendedName>
    <alternativeName>
        <fullName evidence="7">UDP-MurNAc-pentapeptide phosphotransferase</fullName>
    </alternativeName>
</protein>
<organism evidence="10 11">
    <name type="scientific">Aerococcus urinaehominis</name>
    <dbReference type="NCBI Taxonomy" id="128944"/>
    <lineage>
        <taxon>Bacteria</taxon>
        <taxon>Bacillati</taxon>
        <taxon>Bacillota</taxon>
        <taxon>Bacilli</taxon>
        <taxon>Lactobacillales</taxon>
        <taxon>Aerococcaceae</taxon>
        <taxon>Aerococcus</taxon>
    </lineage>
</organism>
<keyword evidence="7 9" id="KW-0460">Magnesium</keyword>
<feature type="transmembrane region" description="Helical" evidence="7">
    <location>
        <begin position="222"/>
        <end position="243"/>
    </location>
</feature>
<keyword evidence="4 7" id="KW-0812">Transmembrane</keyword>
<evidence type="ECO:0000313" key="11">
    <source>
        <dbReference type="Proteomes" id="UP000062260"/>
    </source>
</evidence>
<evidence type="ECO:0000256" key="2">
    <source>
        <dbReference type="ARBA" id="ARBA00005583"/>
    </source>
</evidence>
<feature type="transmembrane region" description="Helical" evidence="7">
    <location>
        <begin position="6"/>
        <end position="23"/>
    </location>
</feature>
<keyword evidence="7" id="KW-0961">Cell wall biogenesis/degradation</keyword>
<feature type="transmembrane region" description="Helical" evidence="7">
    <location>
        <begin position="113"/>
        <end position="132"/>
    </location>
</feature>
<dbReference type="Pfam" id="PF00953">
    <property type="entry name" value="Glycos_transf_4"/>
    <property type="match status" value="1"/>
</dbReference>
<comment type="pathway">
    <text evidence="7">Cell wall biogenesis; peptidoglycan biosynthesis.</text>
</comment>
<name>A0A0X8FLT0_9LACT</name>
<keyword evidence="3 7" id="KW-0808">Transferase</keyword>
<dbReference type="RefSeq" id="WP_067979847.1">
    <property type="nucleotide sequence ID" value="NZ_CP014163.1"/>
</dbReference>
<dbReference type="HAMAP" id="MF_00038">
    <property type="entry name" value="MraY"/>
    <property type="match status" value="1"/>
</dbReference>
<dbReference type="GO" id="GO:0071555">
    <property type="term" value="P:cell wall organization"/>
    <property type="evidence" value="ECO:0007669"/>
    <property type="project" value="UniProtKB-KW"/>
</dbReference>
<dbReference type="EMBL" id="CP014163">
    <property type="protein sequence ID" value="AMB99659.1"/>
    <property type="molecule type" value="Genomic_DNA"/>
</dbReference>
<dbReference type="PANTHER" id="PTHR22926">
    <property type="entry name" value="PHOSPHO-N-ACETYLMURAMOYL-PENTAPEPTIDE-TRANSFERASE"/>
    <property type="match status" value="1"/>
</dbReference>
<evidence type="ECO:0000256" key="7">
    <source>
        <dbReference type="HAMAP-Rule" id="MF_00038"/>
    </source>
</evidence>
<sequence>MLINFIVTFIITVILMPIFIRFMRTHQFGQEIRDEGPAWHEVKSGTPTMGGTVFLMVASLVTVVSLLFNQQGGEAQAWLLVFALLFFAAIGFLDDFLIIFRKQNEGLKSGQKFVAQMIGSAVLVLLMTLMAQQVAIPLPMIGLVTNPLLVFVFLLIWITGFSNAFNLTDGLDGLSSGVGIVSFTTYAYLAYQANQADIAAFCMAVVGGLLGFIIFNVKPAKIFMGDVGSLALGAVLAVISVLLGNPWTLLLVGFIYIVETLSVILQVISFKTTGKRLFKMSPIHHHFEMLGWSEWRVVTTFWACQLLASIIAIILF</sequence>
<keyword evidence="7 9" id="KW-0479">Metal-binding</keyword>
<dbReference type="STRING" id="128944.AWM75_06545"/>
<feature type="transmembrane region" description="Helical" evidence="7">
    <location>
        <begin position="49"/>
        <end position="69"/>
    </location>
</feature>
<evidence type="ECO:0000256" key="5">
    <source>
        <dbReference type="ARBA" id="ARBA00022989"/>
    </source>
</evidence>
<dbReference type="GO" id="GO:0008963">
    <property type="term" value="F:phospho-N-acetylmuramoyl-pentapeptide-transferase activity"/>
    <property type="evidence" value="ECO:0007669"/>
    <property type="project" value="UniProtKB-UniRule"/>
</dbReference>
<evidence type="ECO:0000256" key="1">
    <source>
        <dbReference type="ARBA" id="ARBA00004141"/>
    </source>
</evidence>